<dbReference type="Proteomes" id="UP000523795">
    <property type="component" value="Unassembled WGS sequence"/>
</dbReference>
<dbReference type="InterPro" id="IPR023170">
    <property type="entry name" value="HhH_base_excis_C"/>
</dbReference>
<evidence type="ECO:0000256" key="7">
    <source>
        <dbReference type="ARBA" id="ARBA00022723"/>
    </source>
</evidence>
<dbReference type="InterPro" id="IPR044298">
    <property type="entry name" value="MIG/MutY"/>
</dbReference>
<evidence type="ECO:0000256" key="1">
    <source>
        <dbReference type="ARBA" id="ARBA00000843"/>
    </source>
</evidence>
<name>A0ABX1JNI7_9MICC</name>
<evidence type="ECO:0000256" key="8">
    <source>
        <dbReference type="ARBA" id="ARBA00022763"/>
    </source>
</evidence>
<evidence type="ECO:0000259" key="14">
    <source>
        <dbReference type="SMART" id="SM00478"/>
    </source>
</evidence>
<dbReference type="Gene3D" id="1.10.340.30">
    <property type="entry name" value="Hypothetical protein, domain 2"/>
    <property type="match status" value="1"/>
</dbReference>
<dbReference type="InterPro" id="IPR004035">
    <property type="entry name" value="Endouclease-III_FeS-bd_BS"/>
</dbReference>
<evidence type="ECO:0000313" key="16">
    <source>
        <dbReference type="Proteomes" id="UP000523795"/>
    </source>
</evidence>
<feature type="domain" description="HhH-GPD" evidence="14">
    <location>
        <begin position="47"/>
        <end position="198"/>
    </location>
</feature>
<dbReference type="InterPro" id="IPR011257">
    <property type="entry name" value="DNA_glycosylase"/>
</dbReference>
<keyword evidence="13" id="KW-0326">Glycosidase</keyword>
<dbReference type="InterPro" id="IPR004036">
    <property type="entry name" value="Endonuclease-III-like_CS2"/>
</dbReference>
<evidence type="ECO:0000256" key="10">
    <source>
        <dbReference type="ARBA" id="ARBA00023004"/>
    </source>
</evidence>
<dbReference type="InterPro" id="IPR003265">
    <property type="entry name" value="HhH-GPD_domain"/>
</dbReference>
<evidence type="ECO:0000256" key="9">
    <source>
        <dbReference type="ARBA" id="ARBA00022801"/>
    </source>
</evidence>
<dbReference type="SUPFAM" id="SSF48150">
    <property type="entry name" value="DNA-glycosylase"/>
    <property type="match status" value="1"/>
</dbReference>
<keyword evidence="10" id="KW-0408">Iron</keyword>
<comment type="catalytic activity">
    <reaction evidence="1">
        <text>Hydrolyzes free adenine bases from 7,8-dihydro-8-oxoguanine:adenine mismatched double-stranded DNA, leaving an apurinic site.</text>
        <dbReference type="EC" id="3.2.2.31"/>
    </reaction>
</comment>
<reference evidence="15 16" key="1">
    <citation type="submission" date="2020-04" db="EMBL/GenBank/DDBJ databases">
        <authorList>
            <person name="Liu S."/>
        </authorList>
    </citation>
    <scope>NUCLEOTIDE SEQUENCE [LARGE SCALE GENOMIC DNA]</scope>
    <source>
        <strain evidence="15 16">CGMCC 1.15091</strain>
    </source>
</reference>
<dbReference type="SMART" id="SM00478">
    <property type="entry name" value="ENDO3c"/>
    <property type="match status" value="1"/>
</dbReference>
<accession>A0ABX1JNI7</accession>
<dbReference type="PROSITE" id="PS00764">
    <property type="entry name" value="ENDONUCLEASE_III_1"/>
    <property type="match status" value="1"/>
</dbReference>
<dbReference type="SMART" id="SM00525">
    <property type="entry name" value="FES"/>
    <property type="match status" value="1"/>
</dbReference>
<keyword evidence="12" id="KW-0234">DNA repair</keyword>
<sequence length="321" mass="33588">MPKPPAPAPDAGLLHGRIAGWFEANARPLPWREPDCSPWGIMVSEFMLQQTPVARVLPVWEQWLQRWPVPAALAAEPAGEAVRAWGRLGYPRRALRLHAAPAAIVEDHGGEVPGTYAQLLALPGVGTYTAAAIASFAFDAPETVVDTNVRRVHARLVSGQALPSPSLTAKEMKLAHALMPGSDGAKIWNAGVMELGALVCTARSPGCPQCPVLDACAWVAAGRPEPSYVPKGQAWAGTDRQVRGAMMAVLRKATAPVLPQLLLGSVDLVAAGGPAGPGGIHAELRRLRALDASDEQLSRCLDGLLEDGLAEASGAGVALPA</sequence>
<comment type="cofactor">
    <cofactor evidence="2">
        <name>[4Fe-4S] cluster</name>
        <dbReference type="ChEBI" id="CHEBI:49883"/>
    </cofactor>
</comment>
<dbReference type="PANTHER" id="PTHR42944:SF1">
    <property type="entry name" value="ADENINE DNA GLYCOSYLASE"/>
    <property type="match status" value="1"/>
</dbReference>
<evidence type="ECO:0000256" key="6">
    <source>
        <dbReference type="ARBA" id="ARBA00022485"/>
    </source>
</evidence>
<keyword evidence="11" id="KW-0411">Iron-sulfur</keyword>
<dbReference type="EMBL" id="JAAZSR010000138">
    <property type="protein sequence ID" value="NKX50872.1"/>
    <property type="molecule type" value="Genomic_DNA"/>
</dbReference>
<evidence type="ECO:0000256" key="5">
    <source>
        <dbReference type="ARBA" id="ARBA00022023"/>
    </source>
</evidence>
<dbReference type="InterPro" id="IPR003651">
    <property type="entry name" value="Endonuclease3_FeS-loop_motif"/>
</dbReference>
<evidence type="ECO:0000256" key="4">
    <source>
        <dbReference type="ARBA" id="ARBA00012045"/>
    </source>
</evidence>
<keyword evidence="8" id="KW-0227">DNA damage</keyword>
<evidence type="ECO:0000256" key="3">
    <source>
        <dbReference type="ARBA" id="ARBA00008343"/>
    </source>
</evidence>
<keyword evidence="16" id="KW-1185">Reference proteome</keyword>
<dbReference type="PROSITE" id="PS01155">
    <property type="entry name" value="ENDONUCLEASE_III_2"/>
    <property type="match status" value="1"/>
</dbReference>
<organism evidence="15 16">
    <name type="scientific">Arthrobacter deserti</name>
    <dbReference type="NCBI Taxonomy" id="1742687"/>
    <lineage>
        <taxon>Bacteria</taxon>
        <taxon>Bacillati</taxon>
        <taxon>Actinomycetota</taxon>
        <taxon>Actinomycetes</taxon>
        <taxon>Micrococcales</taxon>
        <taxon>Micrococcaceae</taxon>
        <taxon>Arthrobacter</taxon>
    </lineage>
</organism>
<dbReference type="Gene3D" id="1.10.1670.10">
    <property type="entry name" value="Helix-hairpin-Helix base-excision DNA repair enzymes (C-terminal)"/>
    <property type="match status" value="1"/>
</dbReference>
<dbReference type="CDD" id="cd00056">
    <property type="entry name" value="ENDO3c"/>
    <property type="match status" value="1"/>
</dbReference>
<keyword evidence="9" id="KW-0378">Hydrolase</keyword>
<keyword evidence="7" id="KW-0479">Metal-binding</keyword>
<dbReference type="InterPro" id="IPR000445">
    <property type="entry name" value="HhH_motif"/>
</dbReference>
<protein>
    <recommendedName>
        <fullName evidence="5">Adenine DNA glycosylase</fullName>
        <ecNumber evidence="4">3.2.2.31</ecNumber>
    </recommendedName>
</protein>
<proteinExistence type="inferred from homology"/>
<dbReference type="Pfam" id="PF00633">
    <property type="entry name" value="HHH"/>
    <property type="match status" value="1"/>
</dbReference>
<dbReference type="EC" id="3.2.2.31" evidence="4"/>
<evidence type="ECO:0000256" key="11">
    <source>
        <dbReference type="ARBA" id="ARBA00023014"/>
    </source>
</evidence>
<comment type="caution">
    <text evidence="15">The sequence shown here is derived from an EMBL/GenBank/DDBJ whole genome shotgun (WGS) entry which is preliminary data.</text>
</comment>
<comment type="similarity">
    <text evidence="3">Belongs to the Nth/MutY family.</text>
</comment>
<keyword evidence="6" id="KW-0004">4Fe-4S</keyword>
<gene>
    <name evidence="15" type="ORF">HER39_09895</name>
</gene>
<dbReference type="PANTHER" id="PTHR42944">
    <property type="entry name" value="ADENINE DNA GLYCOSYLASE"/>
    <property type="match status" value="1"/>
</dbReference>
<evidence type="ECO:0000256" key="13">
    <source>
        <dbReference type="ARBA" id="ARBA00023295"/>
    </source>
</evidence>
<dbReference type="Pfam" id="PF00730">
    <property type="entry name" value="HhH-GPD"/>
    <property type="match status" value="1"/>
</dbReference>
<evidence type="ECO:0000313" key="15">
    <source>
        <dbReference type="EMBL" id="NKX50872.1"/>
    </source>
</evidence>
<evidence type="ECO:0000256" key="2">
    <source>
        <dbReference type="ARBA" id="ARBA00001966"/>
    </source>
</evidence>
<evidence type="ECO:0000256" key="12">
    <source>
        <dbReference type="ARBA" id="ARBA00023204"/>
    </source>
</evidence>